<evidence type="ECO:0000259" key="1">
    <source>
        <dbReference type="Pfam" id="PF01610"/>
    </source>
</evidence>
<evidence type="ECO:0000259" key="2">
    <source>
        <dbReference type="Pfam" id="PF14690"/>
    </source>
</evidence>
<sequence length="415" mass="49041">MYFHYINKLIHIPEVDVKNLSFDDDQAVVYLRVAPVQSIQNCPYCGSRRVNRDGILYHHHVRHLPLMNWRTILLVPAVNMKCKQCDGHFVWQYEFVKPKKRYTQAFQNQLIEQGQGTTVQAMSGFQNVPYTTAERYFKNGLQTEREYTQATCIRDAINRDQLVLGIDDFAVRKGHTYNTGIHDLKGGNMLDIISGRTTEDLRNFQESSSYIHALNPVAVVMDLSYTYHKFVKESFPQAIRIADRFHVNRYVTDAMHEVRKEVQKNLSTHARKQLKRHHRLLEIRYDDLSAEDQAIVQTIVNYDDRLKAVYNWKEAFIDWYDLSANAKQAELTLKQWYQQGHRISHKAVESCIKTIQNWETEIINYHRLRFTNAVVEGRHNKIKALQRRHFFTRNRNVYENRILVECNWAYMQGIA</sequence>
<proteinExistence type="predicted"/>
<dbReference type="RefSeq" id="WP_282862084.1">
    <property type="nucleotide sequence ID" value="NZ_CP118848.1"/>
</dbReference>
<dbReference type="PANTHER" id="PTHR33498">
    <property type="entry name" value="TRANSPOSASE FOR INSERTION SEQUENCE ELEMENT IS1557"/>
    <property type="match status" value="1"/>
</dbReference>
<dbReference type="InterPro" id="IPR002560">
    <property type="entry name" value="Transposase_DDE"/>
</dbReference>
<dbReference type="InterPro" id="IPR047951">
    <property type="entry name" value="Transpos_ISL3"/>
</dbReference>
<feature type="domain" description="Transposase IS204/IS1001/IS1096/IS1165 zinc-finger" evidence="2">
    <location>
        <begin position="42"/>
        <end position="85"/>
    </location>
</feature>
<organism evidence="3 4">
    <name type="scientific">Mammaliicoccus lentus</name>
    <name type="common">Staphylococcus lentus</name>
    <dbReference type="NCBI Taxonomy" id="42858"/>
    <lineage>
        <taxon>Bacteria</taxon>
        <taxon>Bacillati</taxon>
        <taxon>Bacillota</taxon>
        <taxon>Bacilli</taxon>
        <taxon>Bacillales</taxon>
        <taxon>Staphylococcaceae</taxon>
        <taxon>Mammaliicoccus</taxon>
    </lineage>
</organism>
<feature type="domain" description="Transposase IS204/IS1001/IS1096/IS1165 DDE" evidence="1">
    <location>
        <begin position="164"/>
        <end position="402"/>
    </location>
</feature>
<dbReference type="Proteomes" id="UP001223261">
    <property type="component" value="Chromosome"/>
</dbReference>
<accession>A0AAX3W340</accession>
<dbReference type="InterPro" id="IPR029261">
    <property type="entry name" value="Transposase_Znf"/>
</dbReference>
<dbReference type="EMBL" id="CP118848">
    <property type="protein sequence ID" value="WHI59802.1"/>
    <property type="molecule type" value="Genomic_DNA"/>
</dbReference>
<dbReference type="Pfam" id="PF01610">
    <property type="entry name" value="DDE_Tnp_ISL3"/>
    <property type="match status" value="1"/>
</dbReference>
<name>A0AAX3W340_MAMLE</name>
<dbReference type="NCBIfam" id="NF033550">
    <property type="entry name" value="transpos_ISL3"/>
    <property type="match status" value="1"/>
</dbReference>
<gene>
    <name evidence="3" type="ORF">PYH69_13990</name>
</gene>
<dbReference type="AlphaFoldDB" id="A0AAX3W340"/>
<reference evidence="3" key="1">
    <citation type="journal article" date="2023" name="Antibiotics">
        <title>Prevalence and Molecular Characterization of Methicillin-Resistant Staphylococci (MRS) and Mammaliicocci (MRM) in Dromedary Camels from Algeria: First Detection of SCCmec-mecC Hybrid in Methicillin-Resistant Mammaliicoccus lentus.</title>
        <authorList>
            <person name="Belhout C."/>
            <person name="Boyen F."/>
            <person name="Vereecke N."/>
            <person name="Theuns S."/>
            <person name="Taibi N."/>
            <person name="Stegger M."/>
            <person name="de la Fe-Rodriguez P.Y."/>
            <person name="Bouayad L."/>
            <person name="Elgroud R."/>
            <person name="Butaye P."/>
        </authorList>
    </citation>
    <scope>NUCLEOTIDE SEQUENCE</scope>
    <source>
        <strain evidence="3">7048</strain>
    </source>
</reference>
<evidence type="ECO:0000313" key="3">
    <source>
        <dbReference type="EMBL" id="WHI59802.1"/>
    </source>
</evidence>
<protein>
    <submittedName>
        <fullName evidence="3">ISL3 family transposase</fullName>
    </submittedName>
</protein>
<evidence type="ECO:0000313" key="4">
    <source>
        <dbReference type="Proteomes" id="UP001223261"/>
    </source>
</evidence>
<dbReference type="Pfam" id="PF14690">
    <property type="entry name" value="Zn_ribbon_ISL3"/>
    <property type="match status" value="1"/>
</dbReference>
<dbReference type="PANTHER" id="PTHR33498:SF1">
    <property type="entry name" value="TRANSPOSASE FOR INSERTION SEQUENCE ELEMENT IS1557"/>
    <property type="match status" value="1"/>
</dbReference>